<dbReference type="AlphaFoldDB" id="A0A0K2VDI4"/>
<organism evidence="1">
    <name type="scientific">Lepeophtheirus salmonis</name>
    <name type="common">Salmon louse</name>
    <name type="synonym">Caligus salmonis</name>
    <dbReference type="NCBI Taxonomy" id="72036"/>
    <lineage>
        <taxon>Eukaryota</taxon>
        <taxon>Metazoa</taxon>
        <taxon>Ecdysozoa</taxon>
        <taxon>Arthropoda</taxon>
        <taxon>Crustacea</taxon>
        <taxon>Multicrustacea</taxon>
        <taxon>Hexanauplia</taxon>
        <taxon>Copepoda</taxon>
        <taxon>Siphonostomatoida</taxon>
        <taxon>Caligidae</taxon>
        <taxon>Lepeophtheirus</taxon>
    </lineage>
</organism>
<dbReference type="EMBL" id="HACA01031173">
    <property type="protein sequence ID" value="CDW48534.1"/>
    <property type="molecule type" value="Transcribed_RNA"/>
</dbReference>
<evidence type="ECO:0000313" key="1">
    <source>
        <dbReference type="EMBL" id="CDW48534.1"/>
    </source>
</evidence>
<reference evidence="1" key="1">
    <citation type="submission" date="2014-05" db="EMBL/GenBank/DDBJ databases">
        <authorList>
            <person name="Chronopoulou M."/>
        </authorList>
    </citation>
    <scope>NUCLEOTIDE SEQUENCE</scope>
    <source>
        <tissue evidence="1">Whole organism</tissue>
    </source>
</reference>
<sequence>MIIGKGLMLEPPLKNKIVWLQVRALFRIKIRAPKSEDILWPIHPALFDLVCRCIVFLEGVMSSLGYSIHPGYVNFKAKPKSVQWKSCTCTRSLRHPKASSSL</sequence>
<accession>A0A0K2VDI4</accession>
<protein>
    <submittedName>
        <fullName evidence="1">Uncharacterized protein</fullName>
    </submittedName>
</protein>
<name>A0A0K2VDI4_LEPSM</name>
<proteinExistence type="predicted"/>